<feature type="compositionally biased region" description="Pro residues" evidence="5">
    <location>
        <begin position="1"/>
        <end position="13"/>
    </location>
</feature>
<accession>A0A3S9IH37</accession>
<dbReference type="InterPro" id="IPR006140">
    <property type="entry name" value="D-isomer_DH_NAD-bd"/>
</dbReference>
<dbReference type="InterPro" id="IPR050223">
    <property type="entry name" value="D-isomer_2-hydroxyacid_DH"/>
</dbReference>
<dbReference type="KEGG" id="saqu:EJC51_41935"/>
<dbReference type="InterPro" id="IPR006139">
    <property type="entry name" value="D-isomer_2_OHA_DH_cat_dom"/>
</dbReference>
<name>A0A3S9IH37_9ACTN</name>
<keyword evidence="2 4" id="KW-0560">Oxidoreductase</keyword>
<dbReference type="Proteomes" id="UP000280197">
    <property type="component" value="Chromosome"/>
</dbReference>
<feature type="domain" description="D-isomer specific 2-hydroxyacid dehydrogenase catalytic" evidence="6">
    <location>
        <begin position="73"/>
        <end position="347"/>
    </location>
</feature>
<dbReference type="Pfam" id="PF00389">
    <property type="entry name" value="2-Hacid_dh"/>
    <property type="match status" value="1"/>
</dbReference>
<organism evidence="8 9">
    <name type="scientific">Streptomyces aquilus</name>
    <dbReference type="NCBI Taxonomy" id="2548456"/>
    <lineage>
        <taxon>Bacteria</taxon>
        <taxon>Bacillati</taxon>
        <taxon>Actinomycetota</taxon>
        <taxon>Actinomycetes</taxon>
        <taxon>Kitasatosporales</taxon>
        <taxon>Streptomycetaceae</taxon>
        <taxon>Streptomyces</taxon>
    </lineage>
</organism>
<dbReference type="GO" id="GO:0005829">
    <property type="term" value="C:cytosol"/>
    <property type="evidence" value="ECO:0007669"/>
    <property type="project" value="TreeGrafter"/>
</dbReference>
<sequence length="360" mass="38887">MTVPARPTPPTSPVPEGTPLNSTSPLPTAPRPQTLLAMGADIHHRLLTEGALDRLSSVARVDTTTAVTVLDDTDQLARTELLFTHWGAPELTEEALRRLPRLRAVVHAAGSVKHHVTEAVWRHGIRVSSAAAANALPVAEFTLAAILFAGKRVLDIAQLYATTRARPDLLPYYSGHGNYRRTVGIVGASRIGRRVIDLLRPHDVDVLLHDPYVDAAEARGLGVTPLPLDELVRRSDVVSVHAPQLPETRHMFDARRIALLKDGATLVNTARGSLVDTAALTAHLVTGRVHAVLDVTEPDVPPADSPLYALPNVLLTPHIAGSLGNELHRMTDWAVDEVVRYAQGLPFAYEVGPEELSRSA</sequence>
<evidence type="ECO:0000256" key="3">
    <source>
        <dbReference type="ARBA" id="ARBA00023027"/>
    </source>
</evidence>
<dbReference type="AlphaFoldDB" id="A0A3S9IH37"/>
<dbReference type="Pfam" id="PF02826">
    <property type="entry name" value="2-Hacid_dh_C"/>
    <property type="match status" value="1"/>
</dbReference>
<feature type="region of interest" description="Disordered" evidence="5">
    <location>
        <begin position="1"/>
        <end position="32"/>
    </location>
</feature>
<evidence type="ECO:0000256" key="4">
    <source>
        <dbReference type="RuleBase" id="RU003719"/>
    </source>
</evidence>
<evidence type="ECO:0000259" key="6">
    <source>
        <dbReference type="Pfam" id="PF00389"/>
    </source>
</evidence>
<dbReference type="InterPro" id="IPR029753">
    <property type="entry name" value="D-isomer_DH_CS"/>
</dbReference>
<evidence type="ECO:0000256" key="2">
    <source>
        <dbReference type="ARBA" id="ARBA00023002"/>
    </source>
</evidence>
<dbReference type="Gene3D" id="3.40.50.720">
    <property type="entry name" value="NAD(P)-binding Rossmann-like Domain"/>
    <property type="match status" value="2"/>
</dbReference>
<comment type="similarity">
    <text evidence="1 4">Belongs to the D-isomer specific 2-hydroxyacid dehydrogenase family.</text>
</comment>
<dbReference type="CDD" id="cd12167">
    <property type="entry name" value="2-Hacid_dh_8"/>
    <property type="match status" value="1"/>
</dbReference>
<gene>
    <name evidence="8" type="ORF">EJC51_41935</name>
</gene>
<dbReference type="EMBL" id="CP034463">
    <property type="protein sequence ID" value="AZP23665.1"/>
    <property type="molecule type" value="Genomic_DNA"/>
</dbReference>
<evidence type="ECO:0000256" key="5">
    <source>
        <dbReference type="SAM" id="MobiDB-lite"/>
    </source>
</evidence>
<evidence type="ECO:0000259" key="7">
    <source>
        <dbReference type="Pfam" id="PF02826"/>
    </source>
</evidence>
<dbReference type="PANTHER" id="PTHR10996:SF178">
    <property type="entry name" value="2-HYDROXYACID DEHYDROGENASE YGL185C-RELATED"/>
    <property type="match status" value="1"/>
</dbReference>
<evidence type="ECO:0000313" key="9">
    <source>
        <dbReference type="Proteomes" id="UP000280197"/>
    </source>
</evidence>
<reference evidence="8 9" key="1">
    <citation type="submission" date="2018-12" db="EMBL/GenBank/DDBJ databases">
        <authorList>
            <person name="Li K."/>
        </authorList>
    </citation>
    <scope>NUCLEOTIDE SEQUENCE [LARGE SCALE GENOMIC DNA]</scope>
    <source>
        <strain evidence="9">CR22</strain>
    </source>
</reference>
<evidence type="ECO:0000313" key="8">
    <source>
        <dbReference type="EMBL" id="AZP23665.1"/>
    </source>
</evidence>
<dbReference type="SUPFAM" id="SSF51735">
    <property type="entry name" value="NAD(P)-binding Rossmann-fold domains"/>
    <property type="match status" value="1"/>
</dbReference>
<proteinExistence type="inferred from homology"/>
<dbReference type="GO" id="GO:0051287">
    <property type="term" value="F:NAD binding"/>
    <property type="evidence" value="ECO:0007669"/>
    <property type="project" value="InterPro"/>
</dbReference>
<protein>
    <submittedName>
        <fullName evidence="8">Hydroxyacid dehydrogenase</fullName>
    </submittedName>
</protein>
<keyword evidence="3" id="KW-0520">NAD</keyword>
<dbReference type="SUPFAM" id="SSF52283">
    <property type="entry name" value="Formate/glycerate dehydrogenase catalytic domain-like"/>
    <property type="match status" value="1"/>
</dbReference>
<keyword evidence="9" id="KW-1185">Reference proteome</keyword>
<dbReference type="PANTHER" id="PTHR10996">
    <property type="entry name" value="2-HYDROXYACID DEHYDROGENASE-RELATED"/>
    <property type="match status" value="1"/>
</dbReference>
<dbReference type="PROSITE" id="PS00670">
    <property type="entry name" value="D_2_HYDROXYACID_DH_2"/>
    <property type="match status" value="1"/>
</dbReference>
<dbReference type="GO" id="GO:0030267">
    <property type="term" value="F:glyoxylate reductase (NADPH) activity"/>
    <property type="evidence" value="ECO:0007669"/>
    <property type="project" value="TreeGrafter"/>
</dbReference>
<feature type="domain" description="D-isomer specific 2-hydroxyacid dehydrogenase NAD-binding" evidence="7">
    <location>
        <begin position="171"/>
        <end position="320"/>
    </location>
</feature>
<evidence type="ECO:0000256" key="1">
    <source>
        <dbReference type="ARBA" id="ARBA00005854"/>
    </source>
</evidence>
<dbReference type="GO" id="GO:0016618">
    <property type="term" value="F:hydroxypyruvate reductase [NAD(P)H] activity"/>
    <property type="evidence" value="ECO:0007669"/>
    <property type="project" value="TreeGrafter"/>
</dbReference>
<dbReference type="InterPro" id="IPR036291">
    <property type="entry name" value="NAD(P)-bd_dom_sf"/>
</dbReference>